<reference evidence="3 4" key="1">
    <citation type="submission" date="2016-10" db="EMBL/GenBank/DDBJ databases">
        <authorList>
            <person name="de Groot N.N."/>
        </authorList>
    </citation>
    <scope>NUCLEOTIDE SEQUENCE [LARGE SCALE GENOMIC DNA]</scope>
    <source>
        <strain evidence="3 4">DSM 43941</strain>
    </source>
</reference>
<feature type="transmembrane region" description="Helical" evidence="2">
    <location>
        <begin position="155"/>
        <end position="176"/>
    </location>
</feature>
<dbReference type="EMBL" id="LT629758">
    <property type="protein sequence ID" value="SDT73512.1"/>
    <property type="molecule type" value="Genomic_DNA"/>
</dbReference>
<evidence type="ECO:0000256" key="2">
    <source>
        <dbReference type="SAM" id="Phobius"/>
    </source>
</evidence>
<evidence type="ECO:0000313" key="4">
    <source>
        <dbReference type="Proteomes" id="UP000198688"/>
    </source>
</evidence>
<keyword evidence="2" id="KW-0812">Transmembrane</keyword>
<feature type="transmembrane region" description="Helical" evidence="2">
    <location>
        <begin position="50"/>
        <end position="70"/>
    </location>
</feature>
<keyword evidence="2" id="KW-0472">Membrane</keyword>
<feature type="transmembrane region" description="Helical" evidence="2">
    <location>
        <begin position="260"/>
        <end position="283"/>
    </location>
</feature>
<proteinExistence type="predicted"/>
<feature type="transmembrane region" description="Helical" evidence="2">
    <location>
        <begin position="227"/>
        <end position="248"/>
    </location>
</feature>
<accession>A0A1H2CTK8</accession>
<feature type="transmembrane region" description="Helical" evidence="2">
    <location>
        <begin position="82"/>
        <end position="105"/>
    </location>
</feature>
<feature type="transmembrane region" description="Helical" evidence="2">
    <location>
        <begin position="196"/>
        <end position="215"/>
    </location>
</feature>
<organism evidence="3 4">
    <name type="scientific">Actinoplanes derwentensis</name>
    <dbReference type="NCBI Taxonomy" id="113562"/>
    <lineage>
        <taxon>Bacteria</taxon>
        <taxon>Bacillati</taxon>
        <taxon>Actinomycetota</taxon>
        <taxon>Actinomycetes</taxon>
        <taxon>Micromonosporales</taxon>
        <taxon>Micromonosporaceae</taxon>
        <taxon>Actinoplanes</taxon>
    </lineage>
</organism>
<feature type="transmembrane region" description="Helical" evidence="2">
    <location>
        <begin position="12"/>
        <end position="38"/>
    </location>
</feature>
<dbReference type="Proteomes" id="UP000198688">
    <property type="component" value="Chromosome I"/>
</dbReference>
<dbReference type="OrthoDB" id="3406163at2"/>
<feature type="transmembrane region" description="Helical" evidence="2">
    <location>
        <begin position="125"/>
        <end position="148"/>
    </location>
</feature>
<feature type="compositionally biased region" description="Pro residues" evidence="1">
    <location>
        <begin position="346"/>
        <end position="369"/>
    </location>
</feature>
<dbReference type="STRING" id="113562.SAMN04489716_6692"/>
<dbReference type="AlphaFoldDB" id="A0A1H2CTK8"/>
<sequence>MADKGLTTQATTAAGIAAGTGAAQLGLGYGLGVIAWPVTAAETDGTWLGSLGWAAWITASATVLGAVVAGRMRAERPGRWRVLWRFVLSLASALGGLVSLILVALPARSAVRADTLSPQLVAGGYALAGLIAGLMVAFWAVSSGPVAANLIGTALWLWALAIAGVVAELASGRDFATYLTSWQFAESVNPVQYGGIYWPSAVLTLAAAFVIGMVAAGPAALRNDVGLGTAISGSVGPLLVAFSFLALAPQLTETLGPLQSAYLIAPYAVLAGLGGSALTVALAKSRPVREPARALPAPPKATSRASAPEKPPAAAPAKPQATVQGKPPATAQVPPQGKLPAAAPVPSVPKPMNSPPVAPKPVSPPPTAPKPVSSGPRPAPAAPKAPVKRKNGNGEPAPRSTITPPPAKPTVARINQDDPKK</sequence>
<dbReference type="RefSeq" id="WP_092550158.1">
    <property type="nucleotide sequence ID" value="NZ_BOMJ01000023.1"/>
</dbReference>
<protein>
    <submittedName>
        <fullName evidence="3">Uncharacterized protein</fullName>
    </submittedName>
</protein>
<dbReference type="PRINTS" id="PR01217">
    <property type="entry name" value="PRICHEXTENSN"/>
</dbReference>
<gene>
    <name evidence="3" type="ORF">SAMN04489716_6692</name>
</gene>
<name>A0A1H2CTK8_9ACTN</name>
<evidence type="ECO:0000256" key="1">
    <source>
        <dbReference type="SAM" id="MobiDB-lite"/>
    </source>
</evidence>
<keyword evidence="2" id="KW-1133">Transmembrane helix</keyword>
<feature type="region of interest" description="Disordered" evidence="1">
    <location>
        <begin position="288"/>
        <end position="421"/>
    </location>
</feature>
<evidence type="ECO:0000313" key="3">
    <source>
        <dbReference type="EMBL" id="SDT73512.1"/>
    </source>
</evidence>
<keyword evidence="4" id="KW-1185">Reference proteome</keyword>